<dbReference type="InterPro" id="IPR011990">
    <property type="entry name" value="TPR-like_helical_dom_sf"/>
</dbReference>
<dbReference type="AlphaFoldDB" id="J9GAD6"/>
<proteinExistence type="predicted"/>
<dbReference type="EMBL" id="AMCI01001878">
    <property type="protein sequence ID" value="EJX04252.1"/>
    <property type="molecule type" value="Genomic_DNA"/>
</dbReference>
<protein>
    <recommendedName>
        <fullName evidence="2">Tetratricopeptide repeat protein</fullName>
    </recommendedName>
</protein>
<dbReference type="SUPFAM" id="SSF103088">
    <property type="entry name" value="OmpA-like"/>
    <property type="match status" value="1"/>
</dbReference>
<organism evidence="1">
    <name type="scientific">gut metagenome</name>
    <dbReference type="NCBI Taxonomy" id="749906"/>
    <lineage>
        <taxon>unclassified sequences</taxon>
        <taxon>metagenomes</taxon>
        <taxon>organismal metagenomes</taxon>
    </lineage>
</organism>
<accession>J9GAD6</accession>
<dbReference type="InterPro" id="IPR036737">
    <property type="entry name" value="OmpA-like_sf"/>
</dbReference>
<evidence type="ECO:0000313" key="1">
    <source>
        <dbReference type="EMBL" id="EJX04252.1"/>
    </source>
</evidence>
<evidence type="ECO:0008006" key="2">
    <source>
        <dbReference type="Google" id="ProtNLM"/>
    </source>
</evidence>
<sequence length="399" mass="44994">MQGKGEALLQFIINKHDINLDLGRNREELQQMQAALGPVLRDSLATVNQLTIYGMASADGSLNFNTGLAARRAASAKKWLMDQLAISPRLAQKFKVGSRPEGWEPVLEAMRKDGHPDSLKVQEILERFAGQSDDKAEYYIRRLACWNDIKNNYLQKDRKVVYEYSYTLKSFTTNEELLEMYTKRPDAFNEEELLKVASLKEEPEEKEAVYRTTLHYYPQSVTAAHNLAALLLRKGAYAEAEKVLELLPAEQLELRNLRAVLALVHGDYHAAIAGWEADTINADTRYNLGLAYALLHRFDDAYRWLQEFEDTNAALVSLCAEQTDRAQAQITACTDPSPKAAYVRALVAARRNDKAEVLAQLHKAAAEPQWLNRAAGEVEFRAYWKDADFIALVKGGTAL</sequence>
<reference evidence="1" key="1">
    <citation type="journal article" date="2012" name="PLoS ONE">
        <title>Gene sets for utilization of primary and secondary nutrition supplies in the distal gut of endangered iberian lynx.</title>
        <authorList>
            <person name="Alcaide M."/>
            <person name="Messina E."/>
            <person name="Richter M."/>
            <person name="Bargiela R."/>
            <person name="Peplies J."/>
            <person name="Huws S.A."/>
            <person name="Newbold C.J."/>
            <person name="Golyshin P.N."/>
            <person name="Simon M.A."/>
            <person name="Lopez G."/>
            <person name="Yakimov M.M."/>
            <person name="Ferrer M."/>
        </authorList>
    </citation>
    <scope>NUCLEOTIDE SEQUENCE</scope>
</reference>
<dbReference type="Gene3D" id="1.25.40.10">
    <property type="entry name" value="Tetratricopeptide repeat domain"/>
    <property type="match status" value="1"/>
</dbReference>
<gene>
    <name evidence="1" type="ORF">EVA_07641</name>
</gene>
<dbReference type="SUPFAM" id="SSF48452">
    <property type="entry name" value="TPR-like"/>
    <property type="match status" value="1"/>
</dbReference>
<name>J9GAD6_9ZZZZ</name>
<comment type="caution">
    <text evidence="1">The sequence shown here is derived from an EMBL/GenBank/DDBJ whole genome shotgun (WGS) entry which is preliminary data.</text>
</comment>